<comment type="caution">
    <text evidence="6">The sequence shown here is derived from an EMBL/GenBank/DDBJ whole genome shotgun (WGS) entry which is preliminary data.</text>
</comment>
<dbReference type="RefSeq" id="WP_100116958.1">
    <property type="nucleotide sequence ID" value="NZ_MEIV01000053.1"/>
</dbReference>
<feature type="compositionally biased region" description="Low complexity" evidence="4">
    <location>
        <begin position="9"/>
        <end position="20"/>
    </location>
</feature>
<protein>
    <recommendedName>
        <fullName evidence="5">Zinc finger DksA/TraR C4-type domain-containing protein</fullName>
    </recommendedName>
</protein>
<dbReference type="AlphaFoldDB" id="A0A2N9Y376"/>
<keyword evidence="2" id="KW-0863">Zinc-finger</keyword>
<dbReference type="InterPro" id="IPR000962">
    <property type="entry name" value="Znf_DskA_TraR"/>
</dbReference>
<evidence type="ECO:0000259" key="5">
    <source>
        <dbReference type="Pfam" id="PF01258"/>
    </source>
</evidence>
<dbReference type="Proteomes" id="UP000231094">
    <property type="component" value="Unassembled WGS sequence"/>
</dbReference>
<evidence type="ECO:0000256" key="3">
    <source>
        <dbReference type="ARBA" id="ARBA00022833"/>
    </source>
</evidence>
<proteinExistence type="predicted"/>
<keyword evidence="1" id="KW-0479">Metal-binding</keyword>
<feature type="domain" description="Zinc finger DksA/TraR C4-type" evidence="5">
    <location>
        <begin position="37"/>
        <end position="65"/>
    </location>
</feature>
<organism evidence="6 7">
    <name type="scientific">Snodgrassella alvi</name>
    <dbReference type="NCBI Taxonomy" id="1196083"/>
    <lineage>
        <taxon>Bacteria</taxon>
        <taxon>Pseudomonadati</taxon>
        <taxon>Pseudomonadota</taxon>
        <taxon>Betaproteobacteria</taxon>
        <taxon>Neisseriales</taxon>
        <taxon>Neisseriaceae</taxon>
        <taxon>Snodgrassella</taxon>
    </lineage>
</organism>
<name>A0A2N9Y376_9NEIS</name>
<evidence type="ECO:0000313" key="6">
    <source>
        <dbReference type="EMBL" id="PIT61913.1"/>
    </source>
</evidence>
<reference evidence="6 7" key="1">
    <citation type="journal article" date="2017" name="MBio">
        <title>Type VI secretion-mediated competition in the bee gut microbiome.</title>
        <authorList>
            <person name="Steele M.I."/>
            <person name="Kwong W.K."/>
            <person name="Powell J.E."/>
            <person name="Whiteley M."/>
            <person name="Moran N.A."/>
        </authorList>
    </citation>
    <scope>NUCLEOTIDE SEQUENCE [LARGE SCALE GENOMIC DNA]</scope>
    <source>
        <strain evidence="6 7">PEB0171</strain>
    </source>
</reference>
<evidence type="ECO:0000256" key="4">
    <source>
        <dbReference type="SAM" id="MobiDB-lite"/>
    </source>
</evidence>
<evidence type="ECO:0000313" key="7">
    <source>
        <dbReference type="Proteomes" id="UP000231094"/>
    </source>
</evidence>
<evidence type="ECO:0000256" key="1">
    <source>
        <dbReference type="ARBA" id="ARBA00022723"/>
    </source>
</evidence>
<feature type="region of interest" description="Disordered" evidence="4">
    <location>
        <begin position="1"/>
        <end position="22"/>
    </location>
</feature>
<evidence type="ECO:0000256" key="2">
    <source>
        <dbReference type="ARBA" id="ARBA00022771"/>
    </source>
</evidence>
<dbReference type="Pfam" id="PF01258">
    <property type="entry name" value="zf-dskA_traR"/>
    <property type="match status" value="1"/>
</dbReference>
<dbReference type="GO" id="GO:0008270">
    <property type="term" value="F:zinc ion binding"/>
    <property type="evidence" value="ECO:0007669"/>
    <property type="project" value="UniProtKB-KW"/>
</dbReference>
<gene>
    <name evidence="6" type="ORF">BHC47_05300</name>
</gene>
<dbReference type="EMBL" id="MEIV01000053">
    <property type="protein sequence ID" value="PIT61913.1"/>
    <property type="molecule type" value="Genomic_DNA"/>
</dbReference>
<sequence>MMIFGSTANNNEPTTENNDNQSVNAVRLNDIRMCTSQFCLECGESISSEHQLQFPGTRFCINCEENIAIKRSFLSSYKRRFNHNCKKPEGTA</sequence>
<accession>A0A2N9Y376</accession>
<keyword evidence="3" id="KW-0862">Zinc</keyword>